<organism evidence="1 2">
    <name type="scientific">Pistacia atlantica</name>
    <dbReference type="NCBI Taxonomy" id="434234"/>
    <lineage>
        <taxon>Eukaryota</taxon>
        <taxon>Viridiplantae</taxon>
        <taxon>Streptophyta</taxon>
        <taxon>Embryophyta</taxon>
        <taxon>Tracheophyta</taxon>
        <taxon>Spermatophyta</taxon>
        <taxon>Magnoliopsida</taxon>
        <taxon>eudicotyledons</taxon>
        <taxon>Gunneridae</taxon>
        <taxon>Pentapetalae</taxon>
        <taxon>rosids</taxon>
        <taxon>malvids</taxon>
        <taxon>Sapindales</taxon>
        <taxon>Anacardiaceae</taxon>
        <taxon>Pistacia</taxon>
    </lineage>
</organism>
<reference evidence="2" key="1">
    <citation type="journal article" date="2023" name="G3 (Bethesda)">
        <title>Genome assembly and association tests identify interacting loci associated with vigor, precocity, and sex in interspecific pistachio rootstocks.</title>
        <authorList>
            <person name="Palmer W."/>
            <person name="Jacygrad E."/>
            <person name="Sagayaradj S."/>
            <person name="Cavanaugh K."/>
            <person name="Han R."/>
            <person name="Bertier L."/>
            <person name="Beede B."/>
            <person name="Kafkas S."/>
            <person name="Golino D."/>
            <person name="Preece J."/>
            <person name="Michelmore R."/>
        </authorList>
    </citation>
    <scope>NUCLEOTIDE SEQUENCE [LARGE SCALE GENOMIC DNA]</scope>
</reference>
<keyword evidence="2" id="KW-1185">Reference proteome</keyword>
<evidence type="ECO:0000313" key="1">
    <source>
        <dbReference type="EMBL" id="KAJ0080817.1"/>
    </source>
</evidence>
<proteinExistence type="predicted"/>
<comment type="caution">
    <text evidence="1">The sequence shown here is derived from an EMBL/GenBank/DDBJ whole genome shotgun (WGS) entry which is preliminary data.</text>
</comment>
<accession>A0ACC1A1W6</accession>
<sequence>MLRKDMNNVVNRLLCIIFTKATLISVNQRSLDCNTNAFTLSQHNLPFFFLRN</sequence>
<gene>
    <name evidence="1" type="ORF">Patl1_10977</name>
</gene>
<name>A0ACC1A1W6_9ROSI</name>
<evidence type="ECO:0000313" key="2">
    <source>
        <dbReference type="Proteomes" id="UP001164250"/>
    </source>
</evidence>
<dbReference type="Proteomes" id="UP001164250">
    <property type="component" value="Chromosome 12"/>
</dbReference>
<protein>
    <submittedName>
        <fullName evidence="1">Uncharacterized protein</fullName>
    </submittedName>
</protein>
<dbReference type="EMBL" id="CM047908">
    <property type="protein sequence ID" value="KAJ0080817.1"/>
    <property type="molecule type" value="Genomic_DNA"/>
</dbReference>